<dbReference type="Pfam" id="PF08492">
    <property type="entry name" value="SRP72"/>
    <property type="match status" value="1"/>
</dbReference>
<dbReference type="Pfam" id="PF17004">
    <property type="entry name" value="SRP_TPR_like"/>
    <property type="match status" value="1"/>
</dbReference>
<comment type="function">
    <text evidence="11">Component of the signal recognition particle (SRP) complex, a ribonucleoprotein complex that mediates the cotranslational targeting of secretory and membrane proteins to the endoplasmic reticulum (ER).</text>
</comment>
<dbReference type="GO" id="GO:0005783">
    <property type="term" value="C:endoplasmic reticulum"/>
    <property type="evidence" value="ECO:0007669"/>
    <property type="project" value="UniProtKB-SubCell"/>
</dbReference>
<evidence type="ECO:0000256" key="7">
    <source>
        <dbReference type="ARBA" id="ARBA00022803"/>
    </source>
</evidence>
<keyword evidence="8" id="KW-0256">Endoplasmic reticulum</keyword>
<dbReference type="GO" id="GO:0008312">
    <property type="term" value="F:7S RNA binding"/>
    <property type="evidence" value="ECO:0007669"/>
    <property type="project" value="InterPro"/>
</dbReference>
<evidence type="ECO:0000256" key="12">
    <source>
        <dbReference type="SAM" id="MobiDB-lite"/>
    </source>
</evidence>
<comment type="subcellular location">
    <subcellularLocation>
        <location evidence="2 11">Cytoplasm</location>
    </subcellularLocation>
    <subcellularLocation>
        <location evidence="1">Endoplasmic reticulum</location>
    </subcellularLocation>
</comment>
<feature type="compositionally biased region" description="Basic and acidic residues" evidence="12">
    <location>
        <begin position="571"/>
        <end position="583"/>
    </location>
</feature>
<evidence type="ECO:0000313" key="14">
    <source>
        <dbReference type="EMBL" id="KAF7287403.1"/>
    </source>
</evidence>
<feature type="compositionally biased region" description="Basic residues" evidence="12">
    <location>
        <begin position="645"/>
        <end position="654"/>
    </location>
</feature>
<dbReference type="FunFam" id="1.25.40.10:FF:000062">
    <property type="entry name" value="Signal recognition particle subunit SRP72"/>
    <property type="match status" value="1"/>
</dbReference>
<dbReference type="Gene3D" id="1.25.40.10">
    <property type="entry name" value="Tetratricopeptide repeat domain"/>
    <property type="match status" value="3"/>
</dbReference>
<evidence type="ECO:0000256" key="1">
    <source>
        <dbReference type="ARBA" id="ARBA00004240"/>
    </source>
</evidence>
<feature type="region of interest" description="Disordered" evidence="12">
    <location>
        <begin position="524"/>
        <end position="654"/>
    </location>
</feature>
<dbReference type="SUPFAM" id="SSF48452">
    <property type="entry name" value="TPR-like"/>
    <property type="match status" value="2"/>
</dbReference>
<reference evidence="14" key="1">
    <citation type="submission" date="2020-08" db="EMBL/GenBank/DDBJ databases">
        <title>Genome sequencing and assembly of the red palm weevil Rhynchophorus ferrugineus.</title>
        <authorList>
            <person name="Dias G.B."/>
            <person name="Bergman C.M."/>
            <person name="Manee M."/>
        </authorList>
    </citation>
    <scope>NUCLEOTIDE SEQUENCE</scope>
    <source>
        <strain evidence="14">AA-2017</strain>
        <tissue evidence="14">Whole larva</tissue>
    </source>
</reference>
<feature type="compositionally biased region" description="Basic residues" evidence="12">
    <location>
        <begin position="548"/>
        <end position="560"/>
    </location>
</feature>
<dbReference type="InterPro" id="IPR026270">
    <property type="entry name" value="SRP72"/>
</dbReference>
<evidence type="ECO:0000256" key="3">
    <source>
        <dbReference type="ARBA" id="ARBA00007676"/>
    </source>
</evidence>
<dbReference type="Proteomes" id="UP000625711">
    <property type="component" value="Unassembled WGS sequence"/>
</dbReference>
<keyword evidence="5 11" id="KW-0963">Cytoplasm</keyword>
<dbReference type="InterPro" id="IPR031545">
    <property type="entry name" value="SRP72_TPR-like"/>
</dbReference>
<dbReference type="InterPro" id="IPR019734">
    <property type="entry name" value="TPR_rpt"/>
</dbReference>
<dbReference type="AlphaFoldDB" id="A0A834IXP8"/>
<evidence type="ECO:0000256" key="11">
    <source>
        <dbReference type="PIRNR" id="PIRNR038922"/>
    </source>
</evidence>
<comment type="similarity">
    <text evidence="3 11">Belongs to the SRP72 family.</text>
</comment>
<dbReference type="GO" id="GO:0006614">
    <property type="term" value="P:SRP-dependent cotranslational protein targeting to membrane"/>
    <property type="evidence" value="ECO:0007669"/>
    <property type="project" value="UniProtKB-UniRule"/>
</dbReference>
<gene>
    <name evidence="14" type="ORF">GWI33_001381</name>
</gene>
<dbReference type="SMART" id="SM00028">
    <property type="entry name" value="TPR"/>
    <property type="match status" value="6"/>
</dbReference>
<keyword evidence="6" id="KW-0677">Repeat</keyword>
<evidence type="ECO:0000256" key="5">
    <source>
        <dbReference type="ARBA" id="ARBA00022490"/>
    </source>
</evidence>
<evidence type="ECO:0000259" key="13">
    <source>
        <dbReference type="Pfam" id="PF08492"/>
    </source>
</evidence>
<dbReference type="EMBL" id="JAACXV010000013">
    <property type="protein sequence ID" value="KAF7287403.1"/>
    <property type="molecule type" value="Genomic_DNA"/>
</dbReference>
<feature type="compositionally biased region" description="Low complexity" evidence="12">
    <location>
        <begin position="597"/>
        <end position="612"/>
    </location>
</feature>
<keyword evidence="7" id="KW-0802">TPR repeat</keyword>
<name>A0A834IXP8_RHYFE</name>
<proteinExistence type="inferred from homology"/>
<evidence type="ECO:0000256" key="9">
    <source>
        <dbReference type="ARBA" id="ARBA00023135"/>
    </source>
</evidence>
<dbReference type="PIRSF" id="PIRSF038922">
    <property type="entry name" value="SRP72"/>
    <property type="match status" value="1"/>
</dbReference>
<feature type="domain" description="Signal recognition particle SRP72 subunit RNA-binding" evidence="13">
    <location>
        <begin position="533"/>
        <end position="586"/>
    </location>
</feature>
<evidence type="ECO:0000256" key="6">
    <source>
        <dbReference type="ARBA" id="ARBA00022737"/>
    </source>
</evidence>
<sequence length="654" mass="75201">MNEKSAKEKTIAMQYAELNKFGQNGEFERALKAANKILGVAPHEFPAFNCKIVCLLELSKFDEALSQINKFPEYQQHLIFEKAYCFYRLNKLNEALKTIDQSQDEIDCRIKELRAQILYRLEQYSQAYDVYQDIIKNTDDEYEEERLTNLYATMVYLIPDMKDDFDDLKEPSYELCYNKACMLITLGNYIDAEKKLKNCEKLYIEKIEEDEDISEEEANIELALIRIQLAFVYQKQGRIKEAQALYSSNLKLKLEDIALQAVASNNIVCINKDQNLFDSKKKMKVALNESLVYKLPSDQKKHIAVNNAILNYYINQTEQCEKICQSIESMWPDQVVMVTVLRALNLLRLEKNNEAIDLLQNVIKSNNNNLYLSLCIAQLYLMNGNKLQACQVLENIGEETYRPGVVGALTTLYLGIGDEATALKVFEKAVDFYKKNKIKSGDLSSLWKQAADFHIRNGHPKVAANSLEELLSINKGDKKIIAQLVLAYSQFDKNKALKLSKELPSIKELSQDIDFETIQTVAPIASKKTPNVKSDSQPGTPKSEDSHKRRNKHKKRKGKLPKNYDPDVQPDPERWLPKYDRTGYRKRKDRRIKEIIKGSQGTSSSQSEQYDFSSKKIEEVSGSPMSTVSPSPRGVQTKQAYQKKANQKKKNRRR</sequence>
<keyword evidence="9 11" id="KW-0733">Signal recognition particle</keyword>
<evidence type="ECO:0000256" key="8">
    <source>
        <dbReference type="ARBA" id="ARBA00022824"/>
    </source>
</evidence>
<dbReference type="InterPro" id="IPR011990">
    <property type="entry name" value="TPR-like_helical_dom_sf"/>
</dbReference>
<feature type="compositionally biased region" description="Polar residues" evidence="12">
    <location>
        <begin position="623"/>
        <end position="637"/>
    </location>
</feature>
<dbReference type="PANTHER" id="PTHR14094">
    <property type="entry name" value="SIGNAL RECOGNITION PARTICLE 72"/>
    <property type="match status" value="1"/>
</dbReference>
<keyword evidence="15" id="KW-1185">Reference proteome</keyword>
<keyword evidence="10 11" id="KW-0687">Ribonucleoprotein</keyword>
<feature type="compositionally biased region" description="Polar residues" evidence="12">
    <location>
        <begin position="528"/>
        <end position="540"/>
    </location>
</feature>
<dbReference type="OrthoDB" id="5421607at2759"/>
<evidence type="ECO:0000313" key="15">
    <source>
        <dbReference type="Proteomes" id="UP000625711"/>
    </source>
</evidence>
<comment type="caution">
    <text evidence="14">The sequence shown here is derived from an EMBL/GenBank/DDBJ whole genome shotgun (WGS) entry which is preliminary data.</text>
</comment>
<evidence type="ECO:0000256" key="2">
    <source>
        <dbReference type="ARBA" id="ARBA00004496"/>
    </source>
</evidence>
<dbReference type="GO" id="GO:0005786">
    <property type="term" value="C:signal recognition particle, endoplasmic reticulum targeting"/>
    <property type="evidence" value="ECO:0007669"/>
    <property type="project" value="UniProtKB-UniRule"/>
</dbReference>
<dbReference type="PANTHER" id="PTHR14094:SF9">
    <property type="entry name" value="SIGNAL RECOGNITION PARTICLE SUBUNIT SRP72"/>
    <property type="match status" value="1"/>
</dbReference>
<dbReference type="GO" id="GO:0043022">
    <property type="term" value="F:ribosome binding"/>
    <property type="evidence" value="ECO:0007669"/>
    <property type="project" value="TreeGrafter"/>
</dbReference>
<protein>
    <recommendedName>
        <fullName evidence="4 11">Signal recognition particle subunit SRP72</fullName>
    </recommendedName>
</protein>
<evidence type="ECO:0000256" key="10">
    <source>
        <dbReference type="ARBA" id="ARBA00023274"/>
    </source>
</evidence>
<organism evidence="14 15">
    <name type="scientific">Rhynchophorus ferrugineus</name>
    <name type="common">Red palm weevil</name>
    <name type="synonym">Curculio ferrugineus</name>
    <dbReference type="NCBI Taxonomy" id="354439"/>
    <lineage>
        <taxon>Eukaryota</taxon>
        <taxon>Metazoa</taxon>
        <taxon>Ecdysozoa</taxon>
        <taxon>Arthropoda</taxon>
        <taxon>Hexapoda</taxon>
        <taxon>Insecta</taxon>
        <taxon>Pterygota</taxon>
        <taxon>Neoptera</taxon>
        <taxon>Endopterygota</taxon>
        <taxon>Coleoptera</taxon>
        <taxon>Polyphaga</taxon>
        <taxon>Cucujiformia</taxon>
        <taxon>Curculionidae</taxon>
        <taxon>Dryophthorinae</taxon>
        <taxon>Rhynchophorus</taxon>
    </lineage>
</organism>
<accession>A0A834IXP8</accession>
<evidence type="ECO:0000256" key="4">
    <source>
        <dbReference type="ARBA" id="ARBA00018350"/>
    </source>
</evidence>
<dbReference type="InterPro" id="IPR013699">
    <property type="entry name" value="Signal_recog_part_SRP72_RNA-bd"/>
</dbReference>